<dbReference type="EMBL" id="VCDI01000001">
    <property type="protein sequence ID" value="TLU73917.1"/>
    <property type="molecule type" value="Genomic_DNA"/>
</dbReference>
<feature type="domain" description="Prolyl 4-hydroxylase alpha subunit Fe(2+) 2OG dioxygenase" evidence="2">
    <location>
        <begin position="161"/>
        <end position="257"/>
    </location>
</feature>
<feature type="region of interest" description="Disordered" evidence="1">
    <location>
        <begin position="1"/>
        <end position="30"/>
    </location>
</feature>
<sequence length="315" mass="34299">MSASATLAASGSATARQASSPGAVPGQAAASGQAAAPVQLQPTYSSDGLNEALLDEATVLSLRQLFDAASPFPHLVIDGLFDPAMLERVAADYDKLNREDWIKYETANEVKFGTRPNVRLGPGSQAYFDTIHRAKFTGFLSGITGIQALVPDPMLRGGGLHEIPVGGKFKVHVDFTRHVDTKLDNRLVFITYLNKGWQPEWGGALELWTREACTREVVPVFGRSIVFAHTAHSLHGHPAPVATPDGRTRRSVAAYFYTNGRPDPTPAERITTQFLNPEIPVVPLRERASKAVRYVLPPMVMDGLRLAKPLLRRGR</sequence>
<proteinExistence type="predicted"/>
<evidence type="ECO:0000259" key="2">
    <source>
        <dbReference type="Pfam" id="PF13640"/>
    </source>
</evidence>
<dbReference type="InterPro" id="IPR044862">
    <property type="entry name" value="Pro_4_hyd_alph_FE2OG_OXY"/>
</dbReference>
<name>A0A5R9JBK4_9PROT</name>
<dbReference type="AlphaFoldDB" id="A0A5R9JBK4"/>
<comment type="caution">
    <text evidence="3">The sequence shown here is derived from an EMBL/GenBank/DDBJ whole genome shotgun (WGS) entry which is preliminary data.</text>
</comment>
<accession>A0A5R9JBK4</accession>
<dbReference type="Pfam" id="PF13640">
    <property type="entry name" value="2OG-FeII_Oxy_3"/>
    <property type="match status" value="1"/>
</dbReference>
<dbReference type="RefSeq" id="WP_138324170.1">
    <property type="nucleotide sequence ID" value="NZ_VCDI01000001.1"/>
</dbReference>
<evidence type="ECO:0000256" key="1">
    <source>
        <dbReference type="SAM" id="MobiDB-lite"/>
    </source>
</evidence>
<dbReference type="OrthoDB" id="9783171at2"/>
<evidence type="ECO:0000313" key="4">
    <source>
        <dbReference type="Proteomes" id="UP000305654"/>
    </source>
</evidence>
<evidence type="ECO:0000313" key="3">
    <source>
        <dbReference type="EMBL" id="TLU73917.1"/>
    </source>
</evidence>
<dbReference type="Proteomes" id="UP000305654">
    <property type="component" value="Unassembled WGS sequence"/>
</dbReference>
<gene>
    <name evidence="3" type="ORF">FE263_01450</name>
</gene>
<dbReference type="Gene3D" id="2.60.120.620">
    <property type="entry name" value="q2cbj1_9rhob like domain"/>
    <property type="match status" value="1"/>
</dbReference>
<protein>
    <submittedName>
        <fullName evidence="3">2OG-Fe(II) oxygenase</fullName>
    </submittedName>
</protein>
<organism evidence="3 4">
    <name type="scientific">Lichenicoccus roseus</name>
    <dbReference type="NCBI Taxonomy" id="2683649"/>
    <lineage>
        <taxon>Bacteria</taxon>
        <taxon>Pseudomonadati</taxon>
        <taxon>Pseudomonadota</taxon>
        <taxon>Alphaproteobacteria</taxon>
        <taxon>Acetobacterales</taxon>
        <taxon>Acetobacteraceae</taxon>
        <taxon>Lichenicoccus</taxon>
    </lineage>
</organism>
<keyword evidence="4" id="KW-1185">Reference proteome</keyword>
<reference evidence="3 4" key="1">
    <citation type="submission" date="2019-05" db="EMBL/GenBank/DDBJ databases">
        <authorList>
            <person name="Pankratov T."/>
            <person name="Grouzdev D."/>
        </authorList>
    </citation>
    <scope>NUCLEOTIDE SEQUENCE [LARGE SCALE GENOMIC DNA]</scope>
    <source>
        <strain evidence="3 4">KEBCLARHB70R</strain>
    </source>
</reference>